<dbReference type="Proteomes" id="UP001162131">
    <property type="component" value="Unassembled WGS sequence"/>
</dbReference>
<dbReference type="EMBL" id="CAJZBQ010000028">
    <property type="protein sequence ID" value="CAG9321337.1"/>
    <property type="molecule type" value="Genomic_DNA"/>
</dbReference>
<sequence>MNYNTTEYDEKICGMESSIETLKSEIQKNQEDFTFYRDYDAKNLDKRLQAISEDYKSKHSNIETTLNSFTQFQIEAEMKLEKIEDEMESEKIEAEMKFKKIEDEMKFEKIEAEMKFEKIEKLKDKIKELSIKISQTSDNPKEDDAKKDSINTRYLYEEGEKDSINHKQSFLDLFKDWLNDNDPKTSLSLAEEENNSAKLAIYDAEIQKESNKLLDVSEVLDVGTCIAIPNDGLFCFGNSAISDASLLIDGEFRVQTLSPEVPSKWSSAVYNDQNIYCFGGSNNIQY</sequence>
<evidence type="ECO:0000313" key="2">
    <source>
        <dbReference type="EMBL" id="CAG9321337.1"/>
    </source>
</evidence>
<dbReference type="AlphaFoldDB" id="A0AAU9IZU5"/>
<organism evidence="2 3">
    <name type="scientific">Blepharisma stoltei</name>
    <dbReference type="NCBI Taxonomy" id="1481888"/>
    <lineage>
        <taxon>Eukaryota</taxon>
        <taxon>Sar</taxon>
        <taxon>Alveolata</taxon>
        <taxon>Ciliophora</taxon>
        <taxon>Postciliodesmatophora</taxon>
        <taxon>Heterotrichea</taxon>
        <taxon>Heterotrichida</taxon>
        <taxon>Blepharismidae</taxon>
        <taxon>Blepharisma</taxon>
    </lineage>
</organism>
<reference evidence="2" key="1">
    <citation type="submission" date="2021-09" db="EMBL/GenBank/DDBJ databases">
        <authorList>
            <consortium name="AG Swart"/>
            <person name="Singh M."/>
            <person name="Singh A."/>
            <person name="Seah K."/>
            <person name="Emmerich C."/>
        </authorList>
    </citation>
    <scope>NUCLEOTIDE SEQUENCE</scope>
    <source>
        <strain evidence="2">ATCC30299</strain>
    </source>
</reference>
<keyword evidence="1" id="KW-0175">Coiled coil</keyword>
<accession>A0AAU9IZU5</accession>
<proteinExistence type="predicted"/>
<name>A0AAU9IZU5_9CILI</name>
<evidence type="ECO:0000256" key="1">
    <source>
        <dbReference type="SAM" id="Coils"/>
    </source>
</evidence>
<evidence type="ECO:0000313" key="3">
    <source>
        <dbReference type="Proteomes" id="UP001162131"/>
    </source>
</evidence>
<feature type="coiled-coil region" evidence="1">
    <location>
        <begin position="73"/>
        <end position="139"/>
    </location>
</feature>
<protein>
    <submittedName>
        <fullName evidence="2">Uncharacterized protein</fullName>
    </submittedName>
</protein>
<keyword evidence="3" id="KW-1185">Reference proteome</keyword>
<gene>
    <name evidence="2" type="ORF">BSTOLATCC_MIC28622</name>
</gene>
<comment type="caution">
    <text evidence="2">The sequence shown here is derived from an EMBL/GenBank/DDBJ whole genome shotgun (WGS) entry which is preliminary data.</text>
</comment>